<dbReference type="EMBL" id="CP068985">
    <property type="protein sequence ID" value="QYC43449.1"/>
    <property type="molecule type" value="Genomic_DNA"/>
</dbReference>
<feature type="compositionally biased region" description="Low complexity" evidence="1">
    <location>
        <begin position="409"/>
        <end position="423"/>
    </location>
</feature>
<dbReference type="Pfam" id="PF26233">
    <property type="entry name" value="NicX"/>
    <property type="match status" value="1"/>
</dbReference>
<keyword evidence="3" id="KW-1185">Reference proteome</keyword>
<accession>A0ABX8U9B9</accession>
<feature type="region of interest" description="Disordered" evidence="1">
    <location>
        <begin position="370"/>
        <end position="423"/>
    </location>
</feature>
<dbReference type="SUPFAM" id="SSF144052">
    <property type="entry name" value="Thermophilic metalloprotease-like"/>
    <property type="match status" value="1"/>
</dbReference>
<evidence type="ECO:0008006" key="4">
    <source>
        <dbReference type="Google" id="ProtNLM"/>
    </source>
</evidence>
<dbReference type="InterPro" id="IPR058739">
    <property type="entry name" value="NicX"/>
</dbReference>
<name>A0ABX8U9B9_9ACTN</name>
<organism evidence="2 3">
    <name type="scientific">Nonomuraea coxensis DSM 45129</name>
    <dbReference type="NCBI Taxonomy" id="1122611"/>
    <lineage>
        <taxon>Bacteria</taxon>
        <taxon>Bacillati</taxon>
        <taxon>Actinomycetota</taxon>
        <taxon>Actinomycetes</taxon>
        <taxon>Streptosporangiales</taxon>
        <taxon>Streptosporangiaceae</taxon>
        <taxon>Nonomuraea</taxon>
    </lineage>
</organism>
<dbReference type="RefSeq" id="WP_020540662.1">
    <property type="nucleotide sequence ID" value="NZ_CP068985.1"/>
</dbReference>
<protein>
    <recommendedName>
        <fullName evidence="4">Leucyl aminopeptidase (Aminopeptidase T)</fullName>
    </recommendedName>
</protein>
<dbReference type="Proteomes" id="UP000824681">
    <property type="component" value="Chromosome"/>
</dbReference>
<proteinExistence type="predicted"/>
<reference evidence="2 3" key="1">
    <citation type="journal article" date="2021" name="ACS Chem. Biol.">
        <title>Genomic-Led Discovery of a Novel Glycopeptide Antibiotic by Nonomuraea coxensis DSM 45129.</title>
        <authorList>
            <person name="Yushchuk O."/>
            <person name="Vior N.M."/>
            <person name="Andreo-Vidal A."/>
            <person name="Berini F."/>
            <person name="Ruckert C."/>
            <person name="Busche T."/>
            <person name="Binda E."/>
            <person name="Kalinowski J."/>
            <person name="Truman A.W."/>
            <person name="Marinelli F."/>
        </authorList>
    </citation>
    <scope>NUCLEOTIDE SEQUENCE [LARGE SCALE GENOMIC DNA]</scope>
    <source>
        <strain evidence="2 3">DSM 45129</strain>
    </source>
</reference>
<gene>
    <name evidence="2" type="ORF">Nocox_29325</name>
</gene>
<feature type="compositionally biased region" description="Gly residues" evidence="1">
    <location>
        <begin position="376"/>
        <end position="408"/>
    </location>
</feature>
<evidence type="ECO:0000256" key="1">
    <source>
        <dbReference type="SAM" id="MobiDB-lite"/>
    </source>
</evidence>
<evidence type="ECO:0000313" key="3">
    <source>
        <dbReference type="Proteomes" id="UP000824681"/>
    </source>
</evidence>
<evidence type="ECO:0000313" key="2">
    <source>
        <dbReference type="EMBL" id="QYC43449.1"/>
    </source>
</evidence>
<sequence>MTINPYAGSPFSYVAEPAVAPYSIVELMPGVRNALDYLRLRAGERVLLIMEHTVDPVVVQAFAAAAAFRDADVRILSVPPFSPGGWDREAPLAIETAAFREADVVIAGTWWGEVHTAPLFFDQIKARSSRWLSLHMTATAGALLTGGRLPAEVFYALLRRTLARLSPARAIRVTSERGTDVTYSGFTFDPDPGAMRPGDWRPFPYGGANFWPTDTEGVIVIEESTVTGVPEEPLRVTLEGNLVRKIEGGTAAEQLRRYAPGGYYMRHGLLGLNPKVRVAGGTQFEREKHAGAFYCGLDGLTDGVPVTTGPGFAHCDIQVDRPTIVVDGELFVEQGRLLLLDDPEIREVAARFGPPEVILDDNPTMILPRRYTGAGPETGAGPGSGVGAGPGAAGAGPGAAGAGPGAAGAGPEPVNGAGRSFPG</sequence>